<evidence type="ECO:0000256" key="1">
    <source>
        <dbReference type="SAM" id="MobiDB-lite"/>
    </source>
</evidence>
<comment type="caution">
    <text evidence="2">The sequence shown here is derived from an EMBL/GenBank/DDBJ whole genome shotgun (WGS) entry which is preliminary data.</text>
</comment>
<dbReference type="SUPFAM" id="SSF55469">
    <property type="entry name" value="FMN-dependent nitroreductase-like"/>
    <property type="match status" value="1"/>
</dbReference>
<reference evidence="3" key="1">
    <citation type="submission" date="2023-07" db="EMBL/GenBank/DDBJ databases">
        <title>Whole genome shotgun sequence of Streptomyces cacaoi subsp. asoensis NBRC 13813.</title>
        <authorList>
            <person name="Komaki H."/>
            <person name="Tamura T."/>
        </authorList>
    </citation>
    <scope>NUCLEOTIDE SEQUENCE [LARGE SCALE GENOMIC DNA]</scope>
    <source>
        <strain evidence="3">NBRC 13813</strain>
    </source>
</reference>
<organism evidence="2 3">
    <name type="scientific">Streptomyces asoensis</name>
    <dbReference type="NCBI Taxonomy" id="249586"/>
    <lineage>
        <taxon>Bacteria</taxon>
        <taxon>Bacillati</taxon>
        <taxon>Actinomycetota</taxon>
        <taxon>Actinomycetes</taxon>
        <taxon>Kitasatosporales</taxon>
        <taxon>Streptomycetaceae</taxon>
        <taxon>Streptomyces</taxon>
    </lineage>
</organism>
<gene>
    <name evidence="2" type="ORF">Saso_49740</name>
</gene>
<evidence type="ECO:0000313" key="3">
    <source>
        <dbReference type="Proteomes" id="UP000649259"/>
    </source>
</evidence>
<protein>
    <submittedName>
        <fullName evidence="2">Nitroreductase</fullName>
    </submittedName>
</protein>
<dbReference type="PANTHER" id="PTHR23026:SF123">
    <property type="entry name" value="NAD(P)H NITROREDUCTASE RV3131-RELATED"/>
    <property type="match status" value="1"/>
</dbReference>
<dbReference type="InterPro" id="IPR000415">
    <property type="entry name" value="Nitroreductase-like"/>
</dbReference>
<dbReference type="Gene3D" id="3.40.109.10">
    <property type="entry name" value="NADH Oxidase"/>
    <property type="match status" value="2"/>
</dbReference>
<evidence type="ECO:0000313" key="2">
    <source>
        <dbReference type="EMBL" id="GHI63324.1"/>
    </source>
</evidence>
<keyword evidence="3" id="KW-1185">Reference proteome</keyword>
<sequence>MFPYGPEPRGSDRPDGPRHRENPSADDRTAASGTGRATLRDLAPETVTALVEDATAAPSMHNAQPWRFRFLRGDRALLLYSDLARAMPQADPTTRGLHLGCAAALFNLRVAAAHAGWAAATELLPDPAEPRLLAVVRLDGPEPAGTGTEEDLVPLYPAIRRRRTSRHPFTDEVIAPVLKDALCAAALLEGARLVFPDAWHIHTLLDLVQDAEGRDAMDEALSQELGHWTRVGAGADTTGDGVPQDAFGPRRLYGRAPVRDFAGRRPVPGRAAARFEDAPQLAVLGTQGDRPRDWLLAGQAMERVLLQATLDGLATSLTSQALDWPELRWTVRDPQSAMGFVQMVLRLGYGPAGPGTPRRPVRDVLDITA</sequence>
<feature type="region of interest" description="Disordered" evidence="1">
    <location>
        <begin position="1"/>
        <end position="41"/>
    </location>
</feature>
<dbReference type="NCBIfam" id="NF047509">
    <property type="entry name" value="Rv3131_FMN_oxido"/>
    <property type="match status" value="1"/>
</dbReference>
<feature type="compositionally biased region" description="Basic and acidic residues" evidence="1">
    <location>
        <begin position="9"/>
        <end position="29"/>
    </location>
</feature>
<proteinExistence type="predicted"/>
<dbReference type="PANTHER" id="PTHR23026">
    <property type="entry name" value="NADPH NITROREDUCTASE"/>
    <property type="match status" value="1"/>
</dbReference>
<dbReference type="Proteomes" id="UP000649259">
    <property type="component" value="Unassembled WGS sequence"/>
</dbReference>
<accession>A0ABQ3S5B6</accession>
<dbReference type="InterPro" id="IPR050627">
    <property type="entry name" value="Nitroreductase/BluB"/>
</dbReference>
<dbReference type="EMBL" id="BNEB01000005">
    <property type="protein sequence ID" value="GHI63324.1"/>
    <property type="molecule type" value="Genomic_DNA"/>
</dbReference>
<name>A0ABQ3S5B6_9ACTN</name>